<dbReference type="Gene3D" id="3.40.50.1820">
    <property type="entry name" value="alpha/beta hydrolase"/>
    <property type="match status" value="1"/>
</dbReference>
<dbReference type="GO" id="GO:0003824">
    <property type="term" value="F:catalytic activity"/>
    <property type="evidence" value="ECO:0007669"/>
    <property type="project" value="UniProtKB-ARBA"/>
</dbReference>
<dbReference type="PRINTS" id="PR00111">
    <property type="entry name" value="ABHYDROLASE"/>
</dbReference>
<proteinExistence type="predicted"/>
<dbReference type="SUPFAM" id="SSF53474">
    <property type="entry name" value="alpha/beta-Hydrolases"/>
    <property type="match status" value="1"/>
</dbReference>
<evidence type="ECO:0000259" key="1">
    <source>
        <dbReference type="Pfam" id="PF12697"/>
    </source>
</evidence>
<evidence type="ECO:0000313" key="3">
    <source>
        <dbReference type="Proteomes" id="UP000198280"/>
    </source>
</evidence>
<gene>
    <name evidence="2" type="ORF">SAMN05216252_107367</name>
</gene>
<dbReference type="AlphaFoldDB" id="A0A239GHP1"/>
<dbReference type="RefSeq" id="WP_179279845.1">
    <property type="nucleotide sequence ID" value="NZ_FZOF01000007.1"/>
</dbReference>
<dbReference type="PANTHER" id="PTHR43798">
    <property type="entry name" value="MONOACYLGLYCEROL LIPASE"/>
    <property type="match status" value="1"/>
</dbReference>
<dbReference type="Proteomes" id="UP000198280">
    <property type="component" value="Unassembled WGS sequence"/>
</dbReference>
<feature type="domain" description="AB hydrolase-1" evidence="1">
    <location>
        <begin position="25"/>
        <end position="259"/>
    </location>
</feature>
<evidence type="ECO:0000313" key="2">
    <source>
        <dbReference type="EMBL" id="SNS67574.1"/>
    </source>
</evidence>
<name>A0A239GHP1_9ACTN</name>
<sequence length="274" mass="29285">MPAEHHLLTPDADIAFWDEGGGDAVLLVHASFGADWFAPLAGLLPGLRVVRTHRAGYGRSRDLSGRLSVTDHTRHLAEVLGARGIGQAHVVGHSTGGTLALQLAAAHPGIVRSMVLLEPALPYAADEPRSDAMRRAVAAAEEGDLARAYGHFPGSVCSPGYLDVMTHVLGREGFRKSVLSGRYFFEHERAAFAAWDADAAGLEALRQPVLLVAGGEGERLDSPYRARNRALAARLARAEQVTLPGVSHAMPLEDPGLVAWTVLDFVRRHPVDAV</sequence>
<keyword evidence="3" id="KW-1185">Reference proteome</keyword>
<protein>
    <submittedName>
        <fullName evidence="2">Pimeloyl-ACP methyl ester carboxylesterase</fullName>
    </submittedName>
</protein>
<dbReference type="InterPro" id="IPR050266">
    <property type="entry name" value="AB_hydrolase_sf"/>
</dbReference>
<dbReference type="InterPro" id="IPR000073">
    <property type="entry name" value="AB_hydrolase_1"/>
</dbReference>
<dbReference type="InterPro" id="IPR029058">
    <property type="entry name" value="AB_hydrolase_fold"/>
</dbReference>
<organism evidence="2 3">
    <name type="scientific">Actinacidiphila glaucinigra</name>
    <dbReference type="NCBI Taxonomy" id="235986"/>
    <lineage>
        <taxon>Bacteria</taxon>
        <taxon>Bacillati</taxon>
        <taxon>Actinomycetota</taxon>
        <taxon>Actinomycetes</taxon>
        <taxon>Kitasatosporales</taxon>
        <taxon>Streptomycetaceae</taxon>
        <taxon>Actinacidiphila</taxon>
    </lineage>
</organism>
<dbReference type="EMBL" id="FZOF01000007">
    <property type="protein sequence ID" value="SNS67574.1"/>
    <property type="molecule type" value="Genomic_DNA"/>
</dbReference>
<reference evidence="2 3" key="1">
    <citation type="submission" date="2017-06" db="EMBL/GenBank/DDBJ databases">
        <authorList>
            <person name="Kim H.J."/>
            <person name="Triplett B.A."/>
        </authorList>
    </citation>
    <scope>NUCLEOTIDE SEQUENCE [LARGE SCALE GENOMIC DNA]</scope>
    <source>
        <strain evidence="2 3">CGMCC 4.1858</strain>
    </source>
</reference>
<dbReference type="Pfam" id="PF12697">
    <property type="entry name" value="Abhydrolase_6"/>
    <property type="match status" value="1"/>
</dbReference>
<accession>A0A239GHP1</accession>